<evidence type="ECO:0008006" key="3">
    <source>
        <dbReference type="Google" id="ProtNLM"/>
    </source>
</evidence>
<gene>
    <name evidence="1" type="ORF">ACFOYY_30235</name>
</gene>
<protein>
    <recommendedName>
        <fullName evidence="3">Cysteine-rich CPCC domain-containing protein</fullName>
    </recommendedName>
</protein>
<evidence type="ECO:0000313" key="1">
    <source>
        <dbReference type="EMBL" id="MFC3984450.1"/>
    </source>
</evidence>
<sequence>MVKIDCRTCGAHAEFPVSHVEANNKLLNQWWDDAHVGYDDADEHEQEITRASNRSWEF</sequence>
<reference evidence="2" key="1">
    <citation type="journal article" date="2019" name="Int. J. Syst. Evol. Microbiol.">
        <title>The Global Catalogue of Microorganisms (GCM) 10K type strain sequencing project: providing services to taxonomists for standard genome sequencing and annotation.</title>
        <authorList>
            <consortium name="The Broad Institute Genomics Platform"/>
            <consortium name="The Broad Institute Genome Sequencing Center for Infectious Disease"/>
            <person name="Wu L."/>
            <person name="Ma J."/>
        </authorList>
    </citation>
    <scope>NUCLEOTIDE SEQUENCE [LARGE SCALE GENOMIC DNA]</scope>
    <source>
        <strain evidence="2">TBRC 7912</strain>
    </source>
</reference>
<proteinExistence type="predicted"/>
<dbReference type="EMBL" id="JBHSBC010000034">
    <property type="protein sequence ID" value="MFC3984450.1"/>
    <property type="molecule type" value="Genomic_DNA"/>
</dbReference>
<organism evidence="1 2">
    <name type="scientific">Streptosporangium jomthongense</name>
    <dbReference type="NCBI Taxonomy" id="1193683"/>
    <lineage>
        <taxon>Bacteria</taxon>
        <taxon>Bacillati</taxon>
        <taxon>Actinomycetota</taxon>
        <taxon>Actinomycetes</taxon>
        <taxon>Streptosporangiales</taxon>
        <taxon>Streptosporangiaceae</taxon>
        <taxon>Streptosporangium</taxon>
    </lineage>
</organism>
<accession>A0ABV8F8W3</accession>
<name>A0ABV8F8W3_9ACTN</name>
<keyword evidence="2" id="KW-1185">Reference proteome</keyword>
<evidence type="ECO:0000313" key="2">
    <source>
        <dbReference type="Proteomes" id="UP001595698"/>
    </source>
</evidence>
<dbReference type="RefSeq" id="WP_386194278.1">
    <property type="nucleotide sequence ID" value="NZ_JBHSBC010000034.1"/>
</dbReference>
<dbReference type="Proteomes" id="UP001595698">
    <property type="component" value="Unassembled WGS sequence"/>
</dbReference>
<comment type="caution">
    <text evidence="1">The sequence shown here is derived from an EMBL/GenBank/DDBJ whole genome shotgun (WGS) entry which is preliminary data.</text>
</comment>